<dbReference type="InterPro" id="IPR036527">
    <property type="entry name" value="SCP2_sterol-bd_dom_sf"/>
</dbReference>
<dbReference type="RefSeq" id="WP_023589773.1">
    <property type="nucleotide sequence ID" value="NZ_ASHX02000001.1"/>
</dbReference>
<dbReference type="Pfam" id="PF11716">
    <property type="entry name" value="MDMPI_N"/>
    <property type="match status" value="1"/>
</dbReference>
<dbReference type="STRING" id="1306406.J116_024815"/>
<dbReference type="InterPro" id="IPR024344">
    <property type="entry name" value="MDMPI_metal-binding"/>
</dbReference>
<name>A0A1D3DY03_9ACTN</name>
<protein>
    <recommendedName>
        <fullName evidence="1">Mycothiol-dependent maleylpyruvate isomerase metal-binding domain-containing protein</fullName>
    </recommendedName>
</protein>
<dbReference type="NCBIfam" id="TIGR03083">
    <property type="entry name" value="maleylpyruvate isomerase family mycothiol-dependent enzyme"/>
    <property type="match status" value="1"/>
</dbReference>
<feature type="domain" description="Mycothiol-dependent maleylpyruvate isomerase metal-binding" evidence="1">
    <location>
        <begin position="25"/>
        <end position="158"/>
    </location>
</feature>
<dbReference type="InterPro" id="IPR034660">
    <property type="entry name" value="DinB/YfiT-like"/>
</dbReference>
<dbReference type="eggNOG" id="ENOG5031RF6">
    <property type="taxonomic scope" value="Bacteria"/>
</dbReference>
<dbReference type="SUPFAM" id="SSF55718">
    <property type="entry name" value="SCP-like"/>
    <property type="match status" value="1"/>
</dbReference>
<proteinExistence type="predicted"/>
<accession>A0A1D3DY03</accession>
<evidence type="ECO:0000259" key="1">
    <source>
        <dbReference type="Pfam" id="PF11716"/>
    </source>
</evidence>
<sequence length="247" mass="27015">MTTSIDYTAREYGGVDVPGRLKEIRAAHDRLRAAAAEVTEEGAREAIHLPGWTRGHVLIHLADLSKAFARQARYAVEGRTVEVYDGGRPTRDRRIEELHGEPVEWLREQLAEGLTALEEAWDALGPDGWELPCAYRNSPLFATQLAWWRETELHNVDLTVGYGSEEWSTALSSHVVSFLTARLPQGVVLKAEDTGEEWSTAAEGSAPVVVGGSLRSLAAWISGRPHPVLPVADGDPAAALPELNAWP</sequence>
<dbReference type="OrthoDB" id="5118203at2"/>
<comment type="caution">
    <text evidence="2">The sequence shown here is derived from an EMBL/GenBank/DDBJ whole genome shotgun (WGS) entry which is preliminary data.</text>
</comment>
<dbReference type="InterPro" id="IPR017517">
    <property type="entry name" value="Maleyloyr_isom"/>
</dbReference>
<keyword evidence="3" id="KW-1185">Reference proteome</keyword>
<dbReference type="AlphaFoldDB" id="A0A1D3DY03"/>
<evidence type="ECO:0000313" key="2">
    <source>
        <dbReference type="EMBL" id="OEJ97194.1"/>
    </source>
</evidence>
<dbReference type="Gene3D" id="1.20.120.450">
    <property type="entry name" value="dinb family like domain"/>
    <property type="match status" value="1"/>
</dbReference>
<evidence type="ECO:0000313" key="3">
    <source>
        <dbReference type="Proteomes" id="UP000095329"/>
    </source>
</evidence>
<organism evidence="2 3">
    <name type="scientific">Streptomyces thermolilacinus SPC6</name>
    <dbReference type="NCBI Taxonomy" id="1306406"/>
    <lineage>
        <taxon>Bacteria</taxon>
        <taxon>Bacillati</taxon>
        <taxon>Actinomycetota</taxon>
        <taxon>Actinomycetes</taxon>
        <taxon>Kitasatosporales</taxon>
        <taxon>Streptomycetaceae</taxon>
        <taxon>Streptomyces</taxon>
    </lineage>
</organism>
<reference evidence="2 3" key="1">
    <citation type="journal article" date="2013" name="Genome Announc.">
        <title>Genome Sequence of Streptomyces violaceusniger Strain SPC6, a Halotolerant Streptomycete That Exhibits Rapid Growth and Development.</title>
        <authorList>
            <person name="Chen X."/>
            <person name="Zhang B."/>
            <person name="Zhang W."/>
            <person name="Wu X."/>
            <person name="Zhang M."/>
            <person name="Chen T."/>
            <person name="Liu G."/>
            <person name="Dyson P."/>
        </authorList>
    </citation>
    <scope>NUCLEOTIDE SEQUENCE [LARGE SCALE GENOMIC DNA]</scope>
    <source>
        <strain evidence="2 3">SPC6</strain>
    </source>
</reference>
<dbReference type="GO" id="GO:0046872">
    <property type="term" value="F:metal ion binding"/>
    <property type="evidence" value="ECO:0007669"/>
    <property type="project" value="InterPro"/>
</dbReference>
<dbReference type="Gene3D" id="3.30.1050.20">
    <property type="match status" value="1"/>
</dbReference>
<dbReference type="Proteomes" id="UP000095329">
    <property type="component" value="Unassembled WGS sequence"/>
</dbReference>
<dbReference type="EMBL" id="ASHX02000001">
    <property type="protein sequence ID" value="OEJ97194.1"/>
    <property type="molecule type" value="Genomic_DNA"/>
</dbReference>
<gene>
    <name evidence="2" type="ORF">J116_024815</name>
</gene>
<dbReference type="SUPFAM" id="SSF109854">
    <property type="entry name" value="DinB/YfiT-like putative metalloenzymes"/>
    <property type="match status" value="1"/>
</dbReference>